<evidence type="ECO:0000313" key="2">
    <source>
        <dbReference type="EMBL" id="CAK7932249.1"/>
    </source>
</evidence>
<dbReference type="Proteomes" id="UP001162060">
    <property type="component" value="Unassembled WGS sequence"/>
</dbReference>
<dbReference type="AlphaFoldDB" id="A0AAV1UGL0"/>
<feature type="compositionally biased region" description="Basic residues" evidence="1">
    <location>
        <begin position="1"/>
        <end position="23"/>
    </location>
</feature>
<feature type="compositionally biased region" description="Basic residues" evidence="1">
    <location>
        <begin position="62"/>
        <end position="71"/>
    </location>
</feature>
<gene>
    <name evidence="2" type="ORF">PM001_LOCUS17399</name>
</gene>
<feature type="region of interest" description="Disordered" evidence="1">
    <location>
        <begin position="1"/>
        <end position="81"/>
    </location>
</feature>
<evidence type="ECO:0000256" key="1">
    <source>
        <dbReference type="SAM" id="MobiDB-lite"/>
    </source>
</evidence>
<dbReference type="EMBL" id="CAKLBY020000189">
    <property type="protein sequence ID" value="CAK7932249.1"/>
    <property type="molecule type" value="Genomic_DNA"/>
</dbReference>
<protein>
    <recommendedName>
        <fullName evidence="4">Ribosomal protein L1</fullName>
    </recommendedName>
</protein>
<name>A0AAV1UGL0_9STRA</name>
<proteinExistence type="predicted"/>
<evidence type="ECO:0008006" key="4">
    <source>
        <dbReference type="Google" id="ProtNLM"/>
    </source>
</evidence>
<comment type="caution">
    <text evidence="2">The sequence shown here is derived from an EMBL/GenBank/DDBJ whole genome shotgun (WGS) entry which is preliminary data.</text>
</comment>
<evidence type="ECO:0000313" key="3">
    <source>
        <dbReference type="Proteomes" id="UP001162060"/>
    </source>
</evidence>
<organism evidence="2 3">
    <name type="scientific">Peronospora matthiolae</name>
    <dbReference type="NCBI Taxonomy" id="2874970"/>
    <lineage>
        <taxon>Eukaryota</taxon>
        <taxon>Sar</taxon>
        <taxon>Stramenopiles</taxon>
        <taxon>Oomycota</taxon>
        <taxon>Peronosporomycetes</taxon>
        <taxon>Peronosporales</taxon>
        <taxon>Peronosporaceae</taxon>
        <taxon>Peronospora</taxon>
    </lineage>
</organism>
<accession>A0AAV1UGL0</accession>
<sequence>MSSSYKQKKLKTLATRRKTRKRHLNDGLTFEDDSGRLFQPPSSREPRWKKPSVETVTTSVLRSKRQKKTEKKQRQFAIDKHQDEDVTDNIEVVEQDPDFCSEEAEAEQLEFVASSDKDSDTDETARLFALPKTPLRVCKSLEDAVAQAAAKHAEIRRQDGRQKTKVLLLVDARSIFKLMKKKLSIRLEMVKPKSRLGVGSAKKPELVYKNTGLVKTPLERFKDVNKTVLTGYKSGKLSSILAEDLSFQPYANFKVQHVIFVAKEAASAIHLDRELLRNIKLHTFVIHDDKSASNDSLWEEAVKTLRRAYDVTSA</sequence>
<reference evidence="2" key="1">
    <citation type="submission" date="2024-01" db="EMBL/GenBank/DDBJ databases">
        <authorList>
            <person name="Webb A."/>
        </authorList>
    </citation>
    <scope>NUCLEOTIDE SEQUENCE</scope>
    <source>
        <strain evidence="2">Pm1</strain>
    </source>
</reference>